<evidence type="ECO:0000256" key="4">
    <source>
        <dbReference type="ARBA" id="ARBA00022825"/>
    </source>
</evidence>
<dbReference type="EMBL" id="BAABFN010000002">
    <property type="protein sequence ID" value="GAA4307019.1"/>
    <property type="molecule type" value="Genomic_DNA"/>
</dbReference>
<gene>
    <name evidence="10" type="ORF">GCM10023143_13290</name>
</gene>
<dbReference type="PRINTS" id="PR00723">
    <property type="entry name" value="SUBTILISIN"/>
</dbReference>
<evidence type="ECO:0000256" key="5">
    <source>
        <dbReference type="PROSITE-ProRule" id="PRU01240"/>
    </source>
</evidence>
<comment type="similarity">
    <text evidence="1 5 6">Belongs to the peptidase S8 family.</text>
</comment>
<feature type="active site" description="Charge relay system" evidence="5">
    <location>
        <position position="297"/>
    </location>
</feature>
<dbReference type="PANTHER" id="PTHR43399:SF4">
    <property type="entry name" value="CELL WALL-ASSOCIATED PROTEASE"/>
    <property type="match status" value="1"/>
</dbReference>
<dbReference type="InterPro" id="IPR023827">
    <property type="entry name" value="Peptidase_S8_Asp-AS"/>
</dbReference>
<protein>
    <submittedName>
        <fullName evidence="10">S8 family peptidase</fullName>
    </submittedName>
</protein>
<feature type="active site" description="Charge relay system" evidence="5">
    <location>
        <position position="72"/>
    </location>
</feature>
<evidence type="ECO:0000313" key="10">
    <source>
        <dbReference type="EMBL" id="GAA4307019.1"/>
    </source>
</evidence>
<evidence type="ECO:0000256" key="8">
    <source>
        <dbReference type="SAM" id="SignalP"/>
    </source>
</evidence>
<dbReference type="PROSITE" id="PS51892">
    <property type="entry name" value="SUBTILASE"/>
    <property type="match status" value="1"/>
</dbReference>
<dbReference type="Gene3D" id="3.40.50.200">
    <property type="entry name" value="Peptidase S8/S53 domain"/>
    <property type="match status" value="2"/>
</dbReference>
<evidence type="ECO:0000259" key="9">
    <source>
        <dbReference type="Pfam" id="PF00082"/>
    </source>
</evidence>
<feature type="signal peptide" evidence="8">
    <location>
        <begin position="1"/>
        <end position="20"/>
    </location>
</feature>
<organism evidence="10 11">
    <name type="scientific">Compostibacter hankyongensis</name>
    <dbReference type="NCBI Taxonomy" id="1007089"/>
    <lineage>
        <taxon>Bacteria</taxon>
        <taxon>Pseudomonadati</taxon>
        <taxon>Bacteroidota</taxon>
        <taxon>Chitinophagia</taxon>
        <taxon>Chitinophagales</taxon>
        <taxon>Chitinophagaceae</taxon>
        <taxon>Compostibacter</taxon>
    </lineage>
</organism>
<dbReference type="InterPro" id="IPR015500">
    <property type="entry name" value="Peptidase_S8_subtilisin-rel"/>
</dbReference>
<name>A0ABP8FM52_9BACT</name>
<evidence type="ECO:0000256" key="6">
    <source>
        <dbReference type="RuleBase" id="RU003355"/>
    </source>
</evidence>
<evidence type="ECO:0000313" key="11">
    <source>
        <dbReference type="Proteomes" id="UP001501207"/>
    </source>
</evidence>
<evidence type="ECO:0000256" key="3">
    <source>
        <dbReference type="ARBA" id="ARBA00022801"/>
    </source>
</evidence>
<accession>A0ABP8FM52</accession>
<dbReference type="SUPFAM" id="SSF52743">
    <property type="entry name" value="Subtilisin-like"/>
    <property type="match status" value="1"/>
</dbReference>
<dbReference type="PROSITE" id="PS00136">
    <property type="entry name" value="SUBTILASE_ASP"/>
    <property type="match status" value="1"/>
</dbReference>
<keyword evidence="11" id="KW-1185">Reference proteome</keyword>
<dbReference type="PANTHER" id="PTHR43399">
    <property type="entry name" value="SUBTILISIN-RELATED"/>
    <property type="match status" value="1"/>
</dbReference>
<dbReference type="Proteomes" id="UP001501207">
    <property type="component" value="Unassembled WGS sequence"/>
</dbReference>
<dbReference type="PROSITE" id="PS00137">
    <property type="entry name" value="SUBTILASE_HIS"/>
    <property type="match status" value="1"/>
</dbReference>
<proteinExistence type="inferred from homology"/>
<feature type="chain" id="PRO_5045282304" evidence="8">
    <location>
        <begin position="21"/>
        <end position="561"/>
    </location>
</feature>
<feature type="domain" description="Peptidase S8/S53" evidence="9">
    <location>
        <begin position="65"/>
        <end position="505"/>
    </location>
</feature>
<dbReference type="InterPro" id="IPR036852">
    <property type="entry name" value="Peptidase_S8/S53_dom_sf"/>
</dbReference>
<keyword evidence="4 5" id="KW-0720">Serine protease</keyword>
<dbReference type="Pfam" id="PF00082">
    <property type="entry name" value="Peptidase_S8"/>
    <property type="match status" value="1"/>
</dbReference>
<evidence type="ECO:0000256" key="1">
    <source>
        <dbReference type="ARBA" id="ARBA00011073"/>
    </source>
</evidence>
<comment type="caution">
    <text evidence="10">The sequence shown here is derived from an EMBL/GenBank/DDBJ whole genome shotgun (WGS) entry which is preliminary data.</text>
</comment>
<keyword evidence="3 5" id="KW-0378">Hydrolase</keyword>
<sequence>MKKKQRLRIVLGMITLGALAAPAAAQSARDLPENWHLLDYGKDSVYGTSVNKAYETLLKGKEPHQVIVAVIDSGVDTAHVDLQGHIWTNTGETAGNGVDDDHNGYVDDIHGWNFLGGKDGRSIEKESAELDREYFRLSNKYKNVADSATVAAQDRAEYRYWLNIREKREKDMQENKQNYATVSKGLDRFTEIDSVLRAAAGKDTLYLSDVEGLNTDNDTITVAKAIASRVLSNIGPHSSLEGFIAEGREYADGLRRKMDDVGKDPNALRHDIVGDNPNDINDRDYGNNDIAGKFGRHGTHVAGIISAIRGNNIGMDGIADHVLIMPVRAVPDGDERDKDVALAIRYAVDNGAQIINMSFGKGYSPHKNWVDDAVRYAEEKGVLLVHAAGNDGTNNDSLANYPNPVFADTHKKADNFITVGASSATNDDGHLATSFSNYGKKEVDLFSPGADIYSTVPGNKYEWLSGTSMATPVVVGVAALVLEYYPKLSARQLREVLDKSVMSLQDTSVIQPGGNDEVPFSSLSSSGGIVNAYKALQEADKVKGERKIKKKHKARGRHRRR</sequence>
<dbReference type="PROSITE" id="PS00138">
    <property type="entry name" value="SUBTILASE_SER"/>
    <property type="match status" value="1"/>
</dbReference>
<dbReference type="RefSeq" id="WP_344977405.1">
    <property type="nucleotide sequence ID" value="NZ_BAABFN010000002.1"/>
</dbReference>
<evidence type="ECO:0000256" key="7">
    <source>
        <dbReference type="SAM" id="MobiDB-lite"/>
    </source>
</evidence>
<feature type="region of interest" description="Disordered" evidence="7">
    <location>
        <begin position="541"/>
        <end position="561"/>
    </location>
</feature>
<keyword evidence="8" id="KW-0732">Signal</keyword>
<reference evidence="11" key="1">
    <citation type="journal article" date="2019" name="Int. J. Syst. Evol. Microbiol.">
        <title>The Global Catalogue of Microorganisms (GCM) 10K type strain sequencing project: providing services to taxonomists for standard genome sequencing and annotation.</title>
        <authorList>
            <consortium name="The Broad Institute Genomics Platform"/>
            <consortium name="The Broad Institute Genome Sequencing Center for Infectious Disease"/>
            <person name="Wu L."/>
            <person name="Ma J."/>
        </authorList>
    </citation>
    <scope>NUCLEOTIDE SEQUENCE [LARGE SCALE GENOMIC DNA]</scope>
    <source>
        <strain evidence="11">JCM 17664</strain>
    </source>
</reference>
<evidence type="ECO:0000256" key="2">
    <source>
        <dbReference type="ARBA" id="ARBA00022670"/>
    </source>
</evidence>
<dbReference type="InterPro" id="IPR022398">
    <property type="entry name" value="Peptidase_S8_His-AS"/>
</dbReference>
<dbReference type="InterPro" id="IPR023828">
    <property type="entry name" value="Peptidase_S8_Ser-AS"/>
</dbReference>
<feature type="compositionally biased region" description="Basic residues" evidence="7">
    <location>
        <begin position="546"/>
        <end position="561"/>
    </location>
</feature>
<keyword evidence="2 5" id="KW-0645">Protease</keyword>
<dbReference type="InterPro" id="IPR000209">
    <property type="entry name" value="Peptidase_S8/S53_dom"/>
</dbReference>
<feature type="active site" description="Charge relay system" evidence="5">
    <location>
        <position position="468"/>
    </location>
</feature>
<dbReference type="InterPro" id="IPR051048">
    <property type="entry name" value="Peptidase_S8/S53_subtilisin"/>
</dbReference>